<protein>
    <submittedName>
        <fullName evidence="1">CLUMA_CG014730, isoform A</fullName>
    </submittedName>
</protein>
<evidence type="ECO:0000313" key="1">
    <source>
        <dbReference type="EMBL" id="CRL01512.1"/>
    </source>
</evidence>
<organism evidence="1 2">
    <name type="scientific">Clunio marinus</name>
    <dbReference type="NCBI Taxonomy" id="568069"/>
    <lineage>
        <taxon>Eukaryota</taxon>
        <taxon>Metazoa</taxon>
        <taxon>Ecdysozoa</taxon>
        <taxon>Arthropoda</taxon>
        <taxon>Hexapoda</taxon>
        <taxon>Insecta</taxon>
        <taxon>Pterygota</taxon>
        <taxon>Neoptera</taxon>
        <taxon>Endopterygota</taxon>
        <taxon>Diptera</taxon>
        <taxon>Nematocera</taxon>
        <taxon>Chironomoidea</taxon>
        <taxon>Chironomidae</taxon>
        <taxon>Clunio</taxon>
    </lineage>
</organism>
<dbReference type="EMBL" id="CVRI01000055">
    <property type="protein sequence ID" value="CRL01512.1"/>
    <property type="molecule type" value="Genomic_DNA"/>
</dbReference>
<dbReference type="AlphaFoldDB" id="A0A1J1IMX3"/>
<proteinExistence type="predicted"/>
<sequence>MQHVFTRVRRRDERHEINQDVKQHADSNVLKEACTKANEERQRIEKLSLTKDYLIIINQISRQKLRHRKAFCAECDEKCHDVEFNLTYFNLTFQSTFIQFFQIKCRK</sequence>
<accession>A0A1J1IMX3</accession>
<name>A0A1J1IMX3_9DIPT</name>
<keyword evidence="2" id="KW-1185">Reference proteome</keyword>
<gene>
    <name evidence="1" type="ORF">CLUMA_CG014730</name>
</gene>
<evidence type="ECO:0000313" key="2">
    <source>
        <dbReference type="Proteomes" id="UP000183832"/>
    </source>
</evidence>
<reference evidence="1 2" key="1">
    <citation type="submission" date="2015-04" db="EMBL/GenBank/DDBJ databases">
        <authorList>
            <person name="Syromyatnikov M.Y."/>
            <person name="Popov V.N."/>
        </authorList>
    </citation>
    <scope>NUCLEOTIDE SEQUENCE [LARGE SCALE GENOMIC DNA]</scope>
</reference>
<dbReference type="Proteomes" id="UP000183832">
    <property type="component" value="Unassembled WGS sequence"/>
</dbReference>